<gene>
    <name evidence="1" type="ORF">N4S67_16995</name>
</gene>
<comment type="caution">
    <text evidence="1">The sequence shown here is derived from an EMBL/GenBank/DDBJ whole genome shotgun (WGS) entry which is preliminary data.</text>
</comment>
<keyword evidence="2" id="KW-1185">Reference proteome</keyword>
<dbReference type="EMBL" id="JAODWD010000004">
    <property type="protein sequence ID" value="MCT7660116.1"/>
    <property type="molecule type" value="Genomic_DNA"/>
</dbReference>
<accession>A0ABT2MDS9</accession>
<dbReference type="Proteomes" id="UP001206639">
    <property type="component" value="Unassembled WGS sequence"/>
</dbReference>
<organism evidence="1 2">
    <name type="scientific">Mycobacterium deserti</name>
    <dbReference type="NCBI Taxonomy" id="2978347"/>
    <lineage>
        <taxon>Bacteria</taxon>
        <taxon>Bacillati</taxon>
        <taxon>Actinomycetota</taxon>
        <taxon>Actinomycetes</taxon>
        <taxon>Mycobacteriales</taxon>
        <taxon>Mycobacteriaceae</taxon>
        <taxon>Mycobacterium</taxon>
    </lineage>
</organism>
<evidence type="ECO:0000313" key="2">
    <source>
        <dbReference type="Proteomes" id="UP001206639"/>
    </source>
</evidence>
<protein>
    <submittedName>
        <fullName evidence="1">Uncharacterized protein</fullName>
    </submittedName>
</protein>
<proteinExistence type="predicted"/>
<dbReference type="RefSeq" id="WP_260994185.1">
    <property type="nucleotide sequence ID" value="NZ_JAODWD010000004.1"/>
</dbReference>
<sequence>MRTRSHTVGLTDPQFQVLRLDPWRVQVHRMAELAAGWPSRIWRADKG</sequence>
<name>A0ABT2MDS9_9MYCO</name>
<evidence type="ECO:0000313" key="1">
    <source>
        <dbReference type="EMBL" id="MCT7660116.1"/>
    </source>
</evidence>
<reference evidence="2" key="1">
    <citation type="submission" date="2023-07" db="EMBL/GenBank/DDBJ databases">
        <authorList>
            <person name="Deng Y."/>
            <person name="Zhang Y.-Q."/>
        </authorList>
    </citation>
    <scope>NUCLEOTIDE SEQUENCE [LARGE SCALE GENOMIC DNA]</scope>
    <source>
        <strain evidence="2">CPCC 205710</strain>
    </source>
</reference>